<dbReference type="Proteomes" id="UP000886101">
    <property type="component" value="Unassembled WGS sequence"/>
</dbReference>
<dbReference type="GO" id="GO:0043138">
    <property type="term" value="F:3'-5' DNA helicase activity"/>
    <property type="evidence" value="ECO:0007669"/>
    <property type="project" value="UniProtKB-EC"/>
</dbReference>
<dbReference type="Gene3D" id="1.10.486.10">
    <property type="entry name" value="PCRA, domain 4"/>
    <property type="match status" value="1"/>
</dbReference>
<evidence type="ECO:0000256" key="4">
    <source>
        <dbReference type="ARBA" id="ARBA00022840"/>
    </source>
</evidence>
<organism evidence="12">
    <name type="scientific">Thermodesulfatator atlanticus</name>
    <dbReference type="NCBI Taxonomy" id="501497"/>
    <lineage>
        <taxon>Bacteria</taxon>
        <taxon>Pseudomonadati</taxon>
        <taxon>Thermodesulfobacteriota</taxon>
        <taxon>Thermodesulfobacteria</taxon>
        <taxon>Thermodesulfobacteriales</taxon>
        <taxon>Thermodesulfatatoraceae</taxon>
        <taxon>Thermodesulfatator</taxon>
    </lineage>
</organism>
<name>A0A7V5U2Z2_9BACT</name>
<evidence type="ECO:0000256" key="6">
    <source>
        <dbReference type="ARBA" id="ARBA00034617"/>
    </source>
</evidence>
<dbReference type="InterPro" id="IPR014017">
    <property type="entry name" value="DNA_helicase_UvrD-like_C"/>
</dbReference>
<feature type="domain" description="UvrD-like helicase ATP-binding" evidence="11">
    <location>
        <begin position="40"/>
        <end position="278"/>
    </location>
</feature>
<comment type="catalytic activity">
    <reaction evidence="9">
        <text>ATP + H2O = ADP + phosphate + H(+)</text>
        <dbReference type="Rhea" id="RHEA:13065"/>
        <dbReference type="ChEBI" id="CHEBI:15377"/>
        <dbReference type="ChEBI" id="CHEBI:15378"/>
        <dbReference type="ChEBI" id="CHEBI:30616"/>
        <dbReference type="ChEBI" id="CHEBI:43474"/>
        <dbReference type="ChEBI" id="CHEBI:456216"/>
        <dbReference type="EC" id="5.6.2.4"/>
    </reaction>
</comment>
<proteinExistence type="predicted"/>
<dbReference type="SUPFAM" id="SSF52540">
    <property type="entry name" value="P-loop containing nucleoside triphosphate hydrolases"/>
    <property type="match status" value="1"/>
</dbReference>
<dbReference type="InterPro" id="IPR014016">
    <property type="entry name" value="UvrD-like_ATP-bd"/>
</dbReference>
<evidence type="ECO:0000256" key="10">
    <source>
        <dbReference type="PROSITE-ProRule" id="PRU00560"/>
    </source>
</evidence>
<evidence type="ECO:0000256" key="1">
    <source>
        <dbReference type="ARBA" id="ARBA00022741"/>
    </source>
</evidence>
<dbReference type="GO" id="GO:0003677">
    <property type="term" value="F:DNA binding"/>
    <property type="evidence" value="ECO:0007669"/>
    <property type="project" value="InterPro"/>
</dbReference>
<evidence type="ECO:0000256" key="5">
    <source>
        <dbReference type="ARBA" id="ARBA00023235"/>
    </source>
</evidence>
<dbReference type="PROSITE" id="PS51198">
    <property type="entry name" value="UVRD_HELICASE_ATP_BIND"/>
    <property type="match status" value="1"/>
</dbReference>
<evidence type="ECO:0000256" key="9">
    <source>
        <dbReference type="ARBA" id="ARBA00048988"/>
    </source>
</evidence>
<dbReference type="Pfam" id="PF00580">
    <property type="entry name" value="UvrD-helicase"/>
    <property type="match status" value="2"/>
</dbReference>
<dbReference type="InterPro" id="IPR000212">
    <property type="entry name" value="DNA_helicase_UvrD/REP"/>
</dbReference>
<evidence type="ECO:0000259" key="11">
    <source>
        <dbReference type="PROSITE" id="PS51198"/>
    </source>
</evidence>
<dbReference type="GO" id="GO:0005829">
    <property type="term" value="C:cytosol"/>
    <property type="evidence" value="ECO:0007669"/>
    <property type="project" value="TreeGrafter"/>
</dbReference>
<sequence>MRANQIHQVRMGQNFTRKRKSCLVCTARYLGLNREVSLKELALTPSQLNACRHAGPALVLAGPGAGKTRTLLGRLLYLLEQGVAPEQIILLTFTVKAAAELKERLEKFEIEGVRVETFHGLAYELLRQAGLVPRIATAEEQERLFQEVLKAEGLSPRGALKQLERLRVFEPESELLKRYEKSLKAAGLYDFGLLLKEATRANPLAETPLHLLVDEFQDLNPELIAFLKSFGRATFYLVGDPAQAIYGFRGATPELVKGFIDQIAGLERFFLEESFRVPENILRFAETLRDNTFPTPALKSRKGGGTLGIYAFKGPEHEAREVARMVTELLGGLQLESSTGKSLSPGEIAVVARLRRLLSPVKEALVKAGVPVEEPKTGEELARLKDILSRTQTLEEARVELKKGRFGREVNYLLAQSQSLEELKFRVELLGQGVLFRKQGVALLTIHETKGLEFEAVFLIGAEEGLLPFTLLPETNLEEERRLAYVALTRAGARFTATFVRQRMLFGRRVGGRPSPFLAGLKVEQVRPRSRPQKPRQKVLF</sequence>
<comment type="catalytic activity">
    <reaction evidence="6">
        <text>Couples ATP hydrolysis with the unwinding of duplex DNA by translocating in the 3'-5' direction.</text>
        <dbReference type="EC" id="5.6.2.4"/>
    </reaction>
</comment>
<reference evidence="12" key="1">
    <citation type="journal article" date="2020" name="mSystems">
        <title>Genome- and Community-Level Interaction Insights into Carbon Utilization and Element Cycling Functions of Hydrothermarchaeota in Hydrothermal Sediment.</title>
        <authorList>
            <person name="Zhou Z."/>
            <person name="Liu Y."/>
            <person name="Xu W."/>
            <person name="Pan J."/>
            <person name="Luo Z.H."/>
            <person name="Li M."/>
        </authorList>
    </citation>
    <scope>NUCLEOTIDE SEQUENCE [LARGE SCALE GENOMIC DNA]</scope>
    <source>
        <strain evidence="12">HyVt-533</strain>
    </source>
</reference>
<evidence type="ECO:0000256" key="8">
    <source>
        <dbReference type="ARBA" id="ARBA00034923"/>
    </source>
</evidence>
<accession>A0A7V5U2Z2</accession>
<dbReference type="CDD" id="cd17932">
    <property type="entry name" value="DEXQc_UvrD"/>
    <property type="match status" value="1"/>
</dbReference>
<dbReference type="GO" id="GO:0016787">
    <property type="term" value="F:hydrolase activity"/>
    <property type="evidence" value="ECO:0007669"/>
    <property type="project" value="UniProtKB-UniRule"/>
</dbReference>
<dbReference type="PANTHER" id="PTHR11070">
    <property type="entry name" value="UVRD / RECB / PCRA DNA HELICASE FAMILY MEMBER"/>
    <property type="match status" value="1"/>
</dbReference>
<keyword evidence="5" id="KW-0413">Isomerase</keyword>
<dbReference type="GO" id="GO:0005524">
    <property type="term" value="F:ATP binding"/>
    <property type="evidence" value="ECO:0007669"/>
    <property type="project" value="UniProtKB-UniRule"/>
</dbReference>
<keyword evidence="4 10" id="KW-0067">ATP-binding</keyword>
<feature type="binding site" evidence="10">
    <location>
        <begin position="61"/>
        <end position="68"/>
    </location>
    <ligand>
        <name>ATP</name>
        <dbReference type="ChEBI" id="CHEBI:30616"/>
    </ligand>
</feature>
<gene>
    <name evidence="12" type="ORF">ENJ96_07340</name>
</gene>
<keyword evidence="3 10" id="KW-0347">Helicase</keyword>
<evidence type="ECO:0000256" key="3">
    <source>
        <dbReference type="ARBA" id="ARBA00022806"/>
    </source>
</evidence>
<dbReference type="EMBL" id="DROK01000215">
    <property type="protein sequence ID" value="HHI97652.1"/>
    <property type="molecule type" value="Genomic_DNA"/>
</dbReference>
<dbReference type="EC" id="5.6.2.4" evidence="7"/>
<dbReference type="AlphaFoldDB" id="A0A7V5U2Z2"/>
<keyword evidence="1 10" id="KW-0547">Nucleotide-binding</keyword>
<dbReference type="Pfam" id="PF13361">
    <property type="entry name" value="UvrD_C"/>
    <property type="match status" value="1"/>
</dbReference>
<evidence type="ECO:0000256" key="7">
    <source>
        <dbReference type="ARBA" id="ARBA00034808"/>
    </source>
</evidence>
<evidence type="ECO:0000313" key="12">
    <source>
        <dbReference type="EMBL" id="HHI97652.1"/>
    </source>
</evidence>
<evidence type="ECO:0000256" key="2">
    <source>
        <dbReference type="ARBA" id="ARBA00022801"/>
    </source>
</evidence>
<dbReference type="PANTHER" id="PTHR11070:SF2">
    <property type="entry name" value="ATP-DEPENDENT DNA HELICASE SRS2"/>
    <property type="match status" value="1"/>
</dbReference>
<dbReference type="InterPro" id="IPR027417">
    <property type="entry name" value="P-loop_NTPase"/>
</dbReference>
<dbReference type="GO" id="GO:0000725">
    <property type="term" value="P:recombinational repair"/>
    <property type="evidence" value="ECO:0007669"/>
    <property type="project" value="TreeGrafter"/>
</dbReference>
<dbReference type="Gene3D" id="3.40.50.300">
    <property type="entry name" value="P-loop containing nucleotide triphosphate hydrolases"/>
    <property type="match status" value="3"/>
</dbReference>
<protein>
    <recommendedName>
        <fullName evidence="7">DNA 3'-5' helicase</fullName>
        <ecNumber evidence="7">5.6.2.4</ecNumber>
    </recommendedName>
    <alternativeName>
        <fullName evidence="8">DNA 3'-5' helicase II</fullName>
    </alternativeName>
</protein>
<keyword evidence="2 10" id="KW-0378">Hydrolase</keyword>
<comment type="caution">
    <text evidence="12">The sequence shown here is derived from an EMBL/GenBank/DDBJ whole genome shotgun (WGS) entry which is preliminary data.</text>
</comment>